<accession>A0A178HP18</accession>
<evidence type="ECO:0000313" key="2">
    <source>
        <dbReference type="Proteomes" id="UP000078389"/>
    </source>
</evidence>
<reference evidence="1 2" key="1">
    <citation type="submission" date="2016-03" db="EMBL/GenBank/DDBJ databases">
        <title>Genome sequencing of Devosia sp. S37.</title>
        <authorList>
            <person name="Mohd Nor M."/>
        </authorList>
    </citation>
    <scope>NUCLEOTIDE SEQUENCE [LARGE SCALE GENOMIC DNA]</scope>
    <source>
        <strain evidence="1 2">S37</strain>
    </source>
</reference>
<dbReference type="OrthoDB" id="2059848at2"/>
<organism evidence="1 2">
    <name type="scientific">Devosia elaeis</name>
    <dbReference type="NCBI Taxonomy" id="1770058"/>
    <lineage>
        <taxon>Bacteria</taxon>
        <taxon>Pseudomonadati</taxon>
        <taxon>Pseudomonadota</taxon>
        <taxon>Alphaproteobacteria</taxon>
        <taxon>Hyphomicrobiales</taxon>
        <taxon>Devosiaceae</taxon>
        <taxon>Devosia</taxon>
    </lineage>
</organism>
<dbReference type="EMBL" id="LVVY01000130">
    <property type="protein sequence ID" value="OAM73756.1"/>
    <property type="molecule type" value="Genomic_DNA"/>
</dbReference>
<proteinExistence type="predicted"/>
<sequence length="135" mass="14060">MAALTKDRNTPERTGKDFSFPVKASTRIFAGSIVVLASGNAEPGKTGTGLVVVGRADAHADNRNGAAGEIDVPVRAGVFRFENSASTDLITRSDIGSDAWIVDDQTVAKTDGSASRSKAGRIVDVDDLGVWVQLG</sequence>
<dbReference type="Proteomes" id="UP000078389">
    <property type="component" value="Unassembled WGS sequence"/>
</dbReference>
<dbReference type="AlphaFoldDB" id="A0A178HP18"/>
<evidence type="ECO:0000313" key="1">
    <source>
        <dbReference type="EMBL" id="OAM73756.1"/>
    </source>
</evidence>
<gene>
    <name evidence="1" type="ORF">A3840_17330</name>
</gene>
<dbReference type="RefSeq" id="WP_067459871.1">
    <property type="nucleotide sequence ID" value="NZ_LVVY01000130.1"/>
</dbReference>
<keyword evidence="2" id="KW-1185">Reference proteome</keyword>
<name>A0A178HP18_9HYPH</name>
<evidence type="ECO:0008006" key="3">
    <source>
        <dbReference type="Google" id="ProtNLM"/>
    </source>
</evidence>
<dbReference type="STRING" id="1770058.A3840_17330"/>
<protein>
    <recommendedName>
        <fullName evidence="3">DUF2190 domain-containing protein</fullName>
    </recommendedName>
</protein>
<comment type="caution">
    <text evidence="1">The sequence shown here is derived from an EMBL/GenBank/DDBJ whole genome shotgun (WGS) entry which is preliminary data.</text>
</comment>